<dbReference type="AlphaFoldDB" id="A0A1M4XEE1"/>
<name>A0A1M4XEE1_9GAMM</name>
<dbReference type="OrthoDB" id="5881728at2"/>
<evidence type="ECO:0000313" key="2">
    <source>
        <dbReference type="Proteomes" id="UP000184170"/>
    </source>
</evidence>
<evidence type="ECO:0000313" key="1">
    <source>
        <dbReference type="EMBL" id="SHE91646.1"/>
    </source>
</evidence>
<protein>
    <submittedName>
        <fullName evidence="1">Uncharacterized protein</fullName>
    </submittedName>
</protein>
<dbReference type="RefSeq" id="WP_073272105.1">
    <property type="nucleotide sequence ID" value="NZ_FQVA01000001.1"/>
</dbReference>
<accession>A0A1M4XEE1</accession>
<dbReference type="Proteomes" id="UP000184170">
    <property type="component" value="Unassembled WGS sequence"/>
</dbReference>
<dbReference type="STRING" id="494016.SAMN04487965_0941"/>
<gene>
    <name evidence="1" type="ORF">SAMN04487965_0941</name>
</gene>
<reference evidence="2" key="1">
    <citation type="submission" date="2016-11" db="EMBL/GenBank/DDBJ databases">
        <authorList>
            <person name="Varghese N."/>
            <person name="Submissions S."/>
        </authorList>
    </citation>
    <scope>NUCLEOTIDE SEQUENCE [LARGE SCALE GENOMIC DNA]</scope>
    <source>
        <strain evidence="2">CGMCC 1.7063</strain>
    </source>
</reference>
<keyword evidence="2" id="KW-1185">Reference proteome</keyword>
<sequence>MKYFRLQELSSVYGLLEIDSHKIIEAYDDDIFDELREASAPIGEHWPDCHGVFYDMTTTASRVIEEAPDIYIWNSSSLALSPNAMSALEGLISPFGEFLPFQYQDKQFHLFVVHAMAEEDKAVSEKLYDEFGEVGIKRLGFQAESVGTKPVFKTGFDSCTHLYCTERFKDACIDKGLAGLVFHENLASVIGETI</sequence>
<proteinExistence type="predicted"/>
<dbReference type="EMBL" id="FQVA01000001">
    <property type="protein sequence ID" value="SHE91646.1"/>
    <property type="molecule type" value="Genomic_DNA"/>
</dbReference>
<organism evidence="1 2">
    <name type="scientific">Microbulbifer donghaiensis</name>
    <dbReference type="NCBI Taxonomy" id="494016"/>
    <lineage>
        <taxon>Bacteria</taxon>
        <taxon>Pseudomonadati</taxon>
        <taxon>Pseudomonadota</taxon>
        <taxon>Gammaproteobacteria</taxon>
        <taxon>Cellvibrionales</taxon>
        <taxon>Microbulbiferaceae</taxon>
        <taxon>Microbulbifer</taxon>
    </lineage>
</organism>